<dbReference type="AlphaFoldDB" id="A0A124E0C9"/>
<dbReference type="EMBL" id="BCSX01000039">
    <property type="protein sequence ID" value="GAS90135.1"/>
    <property type="molecule type" value="Genomic_DNA"/>
</dbReference>
<evidence type="ECO:0000313" key="3">
    <source>
        <dbReference type="Proteomes" id="UP000069620"/>
    </source>
</evidence>
<dbReference type="Proteomes" id="UP000069620">
    <property type="component" value="Unassembled WGS sequence"/>
</dbReference>
<protein>
    <submittedName>
        <fullName evidence="2">Uncharacterized protein</fullName>
    </submittedName>
</protein>
<reference evidence="3" key="1">
    <citation type="journal article" date="2016" name="Genome Announc.">
        <title>Draft Genome Sequences of Five Rapidly Growing Mycobacterium Species, M. thermoresistibile, M. fortuitum subsp. acetamidolyticum, M. canariasense, M. brisbanense, and M. novocastrense.</title>
        <authorList>
            <person name="Katahira K."/>
            <person name="Ogura Y."/>
            <person name="Gotoh Y."/>
            <person name="Hayashi T."/>
        </authorList>
    </citation>
    <scope>NUCLEOTIDE SEQUENCE [LARGE SCALE GENOMIC DNA]</scope>
    <source>
        <strain evidence="3">JCM15654</strain>
    </source>
</reference>
<feature type="region of interest" description="Disordered" evidence="1">
    <location>
        <begin position="1"/>
        <end position="28"/>
    </location>
</feature>
<proteinExistence type="predicted"/>
<dbReference type="STRING" id="146020.RMCB_4231"/>
<evidence type="ECO:0000256" key="1">
    <source>
        <dbReference type="SAM" id="MobiDB-lite"/>
    </source>
</evidence>
<name>A0A124E0C9_9MYCO</name>
<keyword evidence="3" id="KW-1185">Reference proteome</keyword>
<feature type="compositionally biased region" description="Pro residues" evidence="1">
    <location>
        <begin position="826"/>
        <end position="855"/>
    </location>
</feature>
<evidence type="ECO:0000313" key="2">
    <source>
        <dbReference type="EMBL" id="GAS90135.1"/>
    </source>
</evidence>
<comment type="caution">
    <text evidence="2">The sequence shown here is derived from an EMBL/GenBank/DDBJ whole genome shotgun (WGS) entry which is preliminary data.</text>
</comment>
<feature type="compositionally biased region" description="Basic and acidic residues" evidence="1">
    <location>
        <begin position="1"/>
        <end position="18"/>
    </location>
</feature>
<gene>
    <name evidence="2" type="ORF">RMCB_4231</name>
</gene>
<reference evidence="3" key="2">
    <citation type="submission" date="2016-02" db="EMBL/GenBank/DDBJ databases">
        <title>Draft genome sequence of five rapidly growing Mycobacterium species.</title>
        <authorList>
            <person name="Katahira K."/>
            <person name="Gotou Y."/>
            <person name="Iida K."/>
            <person name="Ogura Y."/>
            <person name="Hayashi T."/>
        </authorList>
    </citation>
    <scope>NUCLEOTIDE SEQUENCE [LARGE SCALE GENOMIC DNA]</scope>
    <source>
        <strain evidence="3">JCM15654</strain>
    </source>
</reference>
<feature type="region of interest" description="Disordered" evidence="1">
    <location>
        <begin position="816"/>
        <end position="855"/>
    </location>
</feature>
<organism evidence="2 3">
    <name type="scientific">Mycolicibacterium brisbanense</name>
    <dbReference type="NCBI Taxonomy" id="146020"/>
    <lineage>
        <taxon>Bacteria</taxon>
        <taxon>Bacillati</taxon>
        <taxon>Actinomycetota</taxon>
        <taxon>Actinomycetes</taxon>
        <taxon>Mycobacteriales</taxon>
        <taxon>Mycobacteriaceae</taxon>
        <taxon>Mycolicibacterium</taxon>
    </lineage>
</organism>
<sequence length="855" mass="91790">MSVSRARPEPQRSHDRSRQSHTPLSAIRSDVAPKVNAVDAPALVALQRLAGNQAVLTLPHLQRLALVDGPPLAPGNYRYGNDIVSVDAKAMNKLLTDMAGRNGLVAERKWQAEFVADMNGTPSGNIHKYEDATKGQTVSVEPTMATNAQQGQRAVDEGVTAAQKQFQQDLLGTVSSMLDSSESRLLAEGKRYGFPNQESILNPTPMSAGQAAILGSMPWSEELRGMMRAAKILADGKQKLKKAKDANAKMGPILGEMVRPTTLEPAVKEYHDLRQKQCSEYPILSSFERDDAKLAELASNAQFAQPGSAGPAATAALMDAQEKIRHDIADKLANIAYVKSNMNDDDKIKKFWTNPSLRDGTKRKMAIGAGSFPSAAIDDKIRDLNEDAEFDSKLKTAIGTGLLLASLIPGVGLVAGGIGMAMAAVDVYGAFQDFFWEEAASGTAMEKAEAISQTDPSLFSLGAALAFGLLEGVAEVKALEGAITVFKAVSGAYKEARAAAAIAKVAKGTGAAEVLAAQKKLTAAVESASEKPGLGAQIVATAMGDAESMAADLRAALDKIKDPALKDLIITASRDKPNEVSLADLAVADPEKLQADYETWKKASRDKDNPDRGKRFDEWLRDKATPEQPGAITDPAGLVEYGLDNAGAKRSFEAMISDDPSREAAIFRDTATGECVAVQGGHSFVEGRSWQMLKENFRNGDPAEWHLEIHYHPNRGLAFDRLPSMADFDLVTGDTLALRSRTPVKSAIAWQDPVSKIRFETEYGFVPGAERPFWTRYRVDDGTMRVASFKDPPWTGPGAAEYQQFLYNKAVLDPATPVPGGNVMPVPGPLPPQPPLPAPPGAEPNRLRPPPKPSH</sequence>
<accession>A0A124E0C9</accession>